<keyword evidence="5" id="KW-1185">Reference proteome</keyword>
<keyword evidence="2" id="KW-0812">Transmembrane</keyword>
<gene>
    <name evidence="4" type="ORF">CGZ75_13360</name>
</gene>
<feature type="transmembrane region" description="Helical" evidence="2">
    <location>
        <begin position="98"/>
        <end position="117"/>
    </location>
</feature>
<proteinExistence type="predicted"/>
<feature type="transmembrane region" description="Helical" evidence="2">
    <location>
        <begin position="303"/>
        <end position="325"/>
    </location>
</feature>
<feature type="transmembrane region" description="Helical" evidence="2">
    <location>
        <begin position="155"/>
        <end position="171"/>
    </location>
</feature>
<evidence type="ECO:0000313" key="4">
    <source>
        <dbReference type="EMBL" id="OXM13988.1"/>
    </source>
</evidence>
<feature type="transmembrane region" description="Helical" evidence="2">
    <location>
        <begin position="208"/>
        <end position="228"/>
    </location>
</feature>
<organism evidence="4 5">
    <name type="scientific">Paenibacillus herberti</name>
    <dbReference type="NCBI Taxonomy" id="1619309"/>
    <lineage>
        <taxon>Bacteria</taxon>
        <taxon>Bacillati</taxon>
        <taxon>Bacillota</taxon>
        <taxon>Bacilli</taxon>
        <taxon>Bacillales</taxon>
        <taxon>Paenibacillaceae</taxon>
        <taxon>Paenibacillus</taxon>
    </lineage>
</organism>
<feature type="domain" description="Transglutaminase-like" evidence="3">
    <location>
        <begin position="665"/>
        <end position="753"/>
    </location>
</feature>
<evidence type="ECO:0000313" key="5">
    <source>
        <dbReference type="Proteomes" id="UP000215145"/>
    </source>
</evidence>
<dbReference type="Pfam" id="PF01841">
    <property type="entry name" value="Transglut_core"/>
    <property type="match status" value="1"/>
</dbReference>
<accession>A0A229NVU6</accession>
<feature type="region of interest" description="Disordered" evidence="1">
    <location>
        <begin position="758"/>
        <end position="792"/>
    </location>
</feature>
<dbReference type="AlphaFoldDB" id="A0A229NVU6"/>
<evidence type="ECO:0000256" key="1">
    <source>
        <dbReference type="SAM" id="MobiDB-lite"/>
    </source>
</evidence>
<evidence type="ECO:0000256" key="2">
    <source>
        <dbReference type="SAM" id="Phobius"/>
    </source>
</evidence>
<keyword evidence="2" id="KW-0472">Membrane</keyword>
<dbReference type="OrthoDB" id="9804872at2"/>
<dbReference type="SUPFAM" id="SSF54001">
    <property type="entry name" value="Cysteine proteinases"/>
    <property type="match status" value="1"/>
</dbReference>
<dbReference type="InterPro" id="IPR038765">
    <property type="entry name" value="Papain-like_cys_pep_sf"/>
</dbReference>
<dbReference type="InterPro" id="IPR002931">
    <property type="entry name" value="Transglutaminase-like"/>
</dbReference>
<dbReference type="Proteomes" id="UP000215145">
    <property type="component" value="Unassembled WGS sequence"/>
</dbReference>
<feature type="region of interest" description="Disordered" evidence="1">
    <location>
        <begin position="345"/>
        <end position="380"/>
    </location>
</feature>
<dbReference type="EMBL" id="NMUQ01000002">
    <property type="protein sequence ID" value="OXM13988.1"/>
    <property type="molecule type" value="Genomic_DNA"/>
</dbReference>
<dbReference type="PANTHER" id="PTHR42736:SF1">
    <property type="entry name" value="PROTEIN-GLUTAMINE GAMMA-GLUTAMYLTRANSFERASE"/>
    <property type="match status" value="1"/>
</dbReference>
<evidence type="ECO:0000259" key="3">
    <source>
        <dbReference type="SMART" id="SM00460"/>
    </source>
</evidence>
<dbReference type="Gene3D" id="3.10.620.30">
    <property type="match status" value="1"/>
</dbReference>
<dbReference type="InterPro" id="IPR052901">
    <property type="entry name" value="Bact_TGase-like"/>
</dbReference>
<feature type="transmembrane region" description="Helical" evidence="2">
    <location>
        <begin position="129"/>
        <end position="148"/>
    </location>
</feature>
<comment type="caution">
    <text evidence="4">The sequence shown here is derived from an EMBL/GenBank/DDBJ whole genome shotgun (WGS) entry which is preliminary data.</text>
</comment>
<keyword evidence="2" id="KW-1133">Transmembrane helix</keyword>
<sequence length="978" mass="101348">MDMAGRHGAEHGGLPGNGLVLQGAALNGNVKGVSGALGVNGKAGVKQAARLTNGLTGTKHANTGLVGAGHAVAGKAFLGSAASRAQDIKEHVGGLLGWPLRAASSLLLLALLFEWLLPLQKLPQWTDVYDLGILFALGACIMLIGVLLLSDWAAWLLRLVVILAGAAWLGGSEQTTLESLIGLPVQLLDDAKALFREGPVAMSGTGQAVFLLGGLSILLSALQMLVWIRQWGIGLLALTALYLWSLNQWFGLDTVSNLARAAAEGLLLSALLSYHRLKRKIEETPAASAVMKKNAPRREMPGWRWWAASAAVAAMIPLGAAALSWGKAQSDGPAEWALGMQQAIRDNNSGSSGEGRPRSAPVFSGQPGSQGAGTGAGAAATGYSESDAQLGAPLFLSQKPLFWALTPKPLYWRMETKSAYTGQGWRDDTRELLAVQVGGSDAEAGGSGGTPGSGAEKAGNGAEKTDVEKKAESGAGFVTGTERAAKEGPGAEARLIRQTVWLPQMMDGLPLPVSGVEPDLIAAESLSGGLQKKQASYLQEFGGGAIYMPDAAEGQLTYTVESRLDEPAADMLRQVGEAERSDVEQAERSTVEQEQLELQLKANLQLPGELPERVRELAQKIAKDAGENRYDRALAMQDYLKTSFRYTLTDTQVPGEGEDLVDQFLFEQKAGYCVHFSTAMVVMLRSVDIPARWVKGFAPGEELSAEQAPAAAREALARVNASGSLYQVSAADAHAWVEVYFPGAGWVPFDPTPGYAAGAEQPAAALPPAVEGSSGEGEAAGEAPRGAEASSPALAEQLREAAGDAARLAAALARAAAQPGPLAAGAALAAAAAALASPALRERLRLALALRRYARHAGAASTAAEARAERARRGAQRAALLAAAEALLRALERRGGAGPAAAALAAAAGPAERAAALAPLLAPEAGAQLRRLAAWAEGARFGAPAAWRGPTPAQLASCAATLQARRAWPSAGQAPRPG</sequence>
<feature type="region of interest" description="Disordered" evidence="1">
    <location>
        <begin position="439"/>
        <end position="491"/>
    </location>
</feature>
<feature type="compositionally biased region" description="Low complexity" evidence="1">
    <location>
        <begin position="758"/>
        <end position="791"/>
    </location>
</feature>
<name>A0A229NVU6_9BACL</name>
<protein>
    <recommendedName>
        <fullName evidence="3">Transglutaminase-like domain-containing protein</fullName>
    </recommendedName>
</protein>
<dbReference type="PANTHER" id="PTHR42736">
    <property type="entry name" value="PROTEIN-GLUTAMINE GAMMA-GLUTAMYLTRANSFERASE"/>
    <property type="match status" value="1"/>
</dbReference>
<dbReference type="SMART" id="SM00460">
    <property type="entry name" value="TGc"/>
    <property type="match status" value="1"/>
</dbReference>
<feature type="compositionally biased region" description="Basic and acidic residues" evidence="1">
    <location>
        <begin position="463"/>
        <end position="472"/>
    </location>
</feature>
<reference evidence="4 5" key="1">
    <citation type="submission" date="2017-07" db="EMBL/GenBank/DDBJ databases">
        <title>Paenibacillus herberti R33 genome sequencing and assembly.</title>
        <authorList>
            <person name="Su W."/>
        </authorList>
    </citation>
    <scope>NUCLEOTIDE SEQUENCE [LARGE SCALE GENOMIC DNA]</scope>
    <source>
        <strain evidence="4 5">R33</strain>
    </source>
</reference>